<evidence type="ECO:0008006" key="3">
    <source>
        <dbReference type="Google" id="ProtNLM"/>
    </source>
</evidence>
<evidence type="ECO:0000313" key="2">
    <source>
        <dbReference type="Proteomes" id="UP001057291"/>
    </source>
</evidence>
<proteinExistence type="predicted"/>
<comment type="caution">
    <text evidence="1">The sequence shown here is derived from an EMBL/GenBank/DDBJ whole genome shotgun (WGS) entry which is preliminary data.</text>
</comment>
<dbReference type="Proteomes" id="UP001057291">
    <property type="component" value="Unassembled WGS sequence"/>
</dbReference>
<gene>
    <name evidence="1" type="ORF">DNHGIG_02200</name>
</gene>
<evidence type="ECO:0000313" key="1">
    <source>
        <dbReference type="EMBL" id="GIM44671.1"/>
    </source>
</evidence>
<keyword evidence="2" id="KW-1185">Reference proteome</keyword>
<dbReference type="AlphaFoldDB" id="A0AAV4LA74"/>
<name>A0AAV4LA74_9BACL</name>
<sequence>MRKSIWQHWNENENSRLLPVDVHDFLEKTAYLEDDEALTTMGITHKEVQTLKNRMRK</sequence>
<dbReference type="RefSeq" id="WP_282197939.1">
    <property type="nucleotide sequence ID" value="NZ_BOQE01000001.1"/>
</dbReference>
<protein>
    <recommendedName>
        <fullName evidence="3">DUF1127 domain-containing protein</fullName>
    </recommendedName>
</protein>
<dbReference type="EMBL" id="BOQE01000001">
    <property type="protein sequence ID" value="GIM44671.1"/>
    <property type="molecule type" value="Genomic_DNA"/>
</dbReference>
<reference evidence="1" key="1">
    <citation type="journal article" date="2023" name="Int. J. Syst. Evol. Microbiol.">
        <title>Collibacillus ludicampi gen. nov., sp. nov., a new soil bacterium of the family Alicyclobacillaceae.</title>
        <authorList>
            <person name="Jojima T."/>
            <person name="Ioku Y."/>
            <person name="Fukuta Y."/>
            <person name="Shirasaka N."/>
            <person name="Matsumura Y."/>
            <person name="Mori M."/>
        </authorList>
    </citation>
    <scope>NUCLEOTIDE SEQUENCE</scope>
    <source>
        <strain evidence="1">TP075</strain>
    </source>
</reference>
<accession>A0AAV4LA74</accession>
<organism evidence="1 2">
    <name type="scientific">Collibacillus ludicampi</name>
    <dbReference type="NCBI Taxonomy" id="2771369"/>
    <lineage>
        <taxon>Bacteria</taxon>
        <taxon>Bacillati</taxon>
        <taxon>Bacillota</taxon>
        <taxon>Bacilli</taxon>
        <taxon>Bacillales</taxon>
        <taxon>Alicyclobacillaceae</taxon>
        <taxon>Collibacillus</taxon>
    </lineage>
</organism>